<evidence type="ECO:0000313" key="4">
    <source>
        <dbReference type="Proteomes" id="UP000183104"/>
    </source>
</evidence>
<dbReference type="AlphaFoldDB" id="A0A0P9EFL4"/>
<dbReference type="OrthoDB" id="254168at2"/>
<protein>
    <submittedName>
        <fullName evidence="3">Uncharacterized protein</fullName>
    </submittedName>
</protein>
<dbReference type="EMBL" id="FMUN01000009">
    <property type="protein sequence ID" value="SCY63363.1"/>
    <property type="molecule type" value="Genomic_DNA"/>
</dbReference>
<keyword evidence="2" id="KW-0812">Transmembrane</keyword>
<dbReference type="InterPro" id="IPR010686">
    <property type="entry name" value="OBAP-like"/>
</dbReference>
<feature type="compositionally biased region" description="Basic and acidic residues" evidence="1">
    <location>
        <begin position="183"/>
        <end position="206"/>
    </location>
</feature>
<proteinExistence type="predicted"/>
<organism evidence="3 4">
    <name type="scientific">Thiohalorhabdus denitrificans</name>
    <dbReference type="NCBI Taxonomy" id="381306"/>
    <lineage>
        <taxon>Bacteria</taxon>
        <taxon>Pseudomonadati</taxon>
        <taxon>Pseudomonadota</taxon>
        <taxon>Gammaproteobacteria</taxon>
        <taxon>Thiohalorhabdales</taxon>
        <taxon>Thiohalorhabdaceae</taxon>
        <taxon>Thiohalorhabdus</taxon>
    </lineage>
</organism>
<gene>
    <name evidence="3" type="ORF">SAMN05661077_2759</name>
</gene>
<keyword evidence="4" id="KW-1185">Reference proteome</keyword>
<feature type="region of interest" description="Disordered" evidence="1">
    <location>
        <begin position="164"/>
        <end position="206"/>
    </location>
</feature>
<evidence type="ECO:0000256" key="1">
    <source>
        <dbReference type="SAM" id="MobiDB-lite"/>
    </source>
</evidence>
<keyword evidence="2" id="KW-1133">Transmembrane helix</keyword>
<evidence type="ECO:0000256" key="2">
    <source>
        <dbReference type="SAM" id="Phobius"/>
    </source>
</evidence>
<keyword evidence="2" id="KW-0472">Membrane</keyword>
<dbReference type="PANTHER" id="PTHR31360:SF0">
    <property type="entry name" value="OIL BODY-ASSOCIATED PROTEIN 1B"/>
    <property type="match status" value="1"/>
</dbReference>
<evidence type="ECO:0000313" key="3">
    <source>
        <dbReference type="EMBL" id="SCY63363.1"/>
    </source>
</evidence>
<dbReference type="PANTHER" id="PTHR31360">
    <property type="match status" value="1"/>
</dbReference>
<dbReference type="STRING" id="381306.AN478_04750"/>
<name>A0A0P9EFL4_9GAMM</name>
<feature type="transmembrane region" description="Helical" evidence="2">
    <location>
        <begin position="6"/>
        <end position="28"/>
    </location>
</feature>
<sequence length="206" mass="23506">MLNWISALRITPFGVATGLSLAAAYLLLRPGRSHNPTRPWGDRKTPLTRLLETGATATQLRPPLRGFHTYLVGFHPMKENPERQWIAHHWCRLANDEFAECVMFDGKTWHLWDTGTDRQPGDDLPFGEPKLAWSFNHAGELQPWLQALRDRELGINTEARRASREDLVDHAHPQSGADALQGRFERPTRDIPGVQERRARIESKGH</sequence>
<dbReference type="Pfam" id="PF06884">
    <property type="entry name" value="DUF1264"/>
    <property type="match status" value="1"/>
</dbReference>
<dbReference type="Proteomes" id="UP000183104">
    <property type="component" value="Unassembled WGS sequence"/>
</dbReference>
<dbReference type="RefSeq" id="WP_054965465.1">
    <property type="nucleotide sequence ID" value="NZ_FMUN01000009.1"/>
</dbReference>
<reference evidence="4" key="1">
    <citation type="submission" date="2016-10" db="EMBL/GenBank/DDBJ databases">
        <authorList>
            <person name="Varghese N."/>
        </authorList>
    </citation>
    <scope>NUCLEOTIDE SEQUENCE [LARGE SCALE GENOMIC DNA]</scope>
    <source>
        <strain evidence="4">HL 19</strain>
    </source>
</reference>
<accession>A0A0P9EFL4</accession>